<evidence type="ECO:0000313" key="1">
    <source>
        <dbReference type="EMBL" id="KAK7383424.1"/>
    </source>
</evidence>
<dbReference type="PANTHER" id="PTHR37256">
    <property type="entry name" value="E1A-BINDING PROTEIN P400-LIKE"/>
    <property type="match status" value="1"/>
</dbReference>
<name>A0AAN9RUS2_PSOTE</name>
<protein>
    <submittedName>
        <fullName evidence="1">Uncharacterized protein</fullName>
    </submittedName>
</protein>
<reference evidence="1 2" key="1">
    <citation type="submission" date="2024-01" db="EMBL/GenBank/DDBJ databases">
        <title>The genomes of 5 underutilized Papilionoideae crops provide insights into root nodulation and disease resistanc.</title>
        <authorList>
            <person name="Jiang F."/>
        </authorList>
    </citation>
    <scope>NUCLEOTIDE SEQUENCE [LARGE SCALE GENOMIC DNA]</scope>
    <source>
        <strain evidence="1">DUOXIRENSHENG_FW03</strain>
        <tissue evidence="1">Leaves</tissue>
    </source>
</reference>
<gene>
    <name evidence="1" type="ORF">VNO78_29103</name>
</gene>
<evidence type="ECO:0000313" key="2">
    <source>
        <dbReference type="Proteomes" id="UP001386955"/>
    </source>
</evidence>
<sequence length="113" mass="13157">MFLQLKSHRGKGFPHRWTPLNPVLLSRLVETCIYTAMDDEGMAEIRSLGELHHMVWNDTMSLVTSAWWFNCLKNMEHDAHEVKTEDGTCHDDIFDELIDFPIWLNDAHETTTA</sequence>
<organism evidence="1 2">
    <name type="scientific">Psophocarpus tetragonolobus</name>
    <name type="common">Winged bean</name>
    <name type="synonym">Dolichos tetragonolobus</name>
    <dbReference type="NCBI Taxonomy" id="3891"/>
    <lineage>
        <taxon>Eukaryota</taxon>
        <taxon>Viridiplantae</taxon>
        <taxon>Streptophyta</taxon>
        <taxon>Embryophyta</taxon>
        <taxon>Tracheophyta</taxon>
        <taxon>Spermatophyta</taxon>
        <taxon>Magnoliopsida</taxon>
        <taxon>eudicotyledons</taxon>
        <taxon>Gunneridae</taxon>
        <taxon>Pentapetalae</taxon>
        <taxon>rosids</taxon>
        <taxon>fabids</taxon>
        <taxon>Fabales</taxon>
        <taxon>Fabaceae</taxon>
        <taxon>Papilionoideae</taxon>
        <taxon>50 kb inversion clade</taxon>
        <taxon>NPAAA clade</taxon>
        <taxon>indigoferoid/millettioid clade</taxon>
        <taxon>Phaseoleae</taxon>
        <taxon>Psophocarpus</taxon>
    </lineage>
</organism>
<comment type="caution">
    <text evidence="1">The sequence shown here is derived from an EMBL/GenBank/DDBJ whole genome shotgun (WGS) entry which is preliminary data.</text>
</comment>
<accession>A0AAN9RUS2</accession>
<dbReference type="Proteomes" id="UP001386955">
    <property type="component" value="Unassembled WGS sequence"/>
</dbReference>
<dbReference type="AlphaFoldDB" id="A0AAN9RUS2"/>
<dbReference type="PANTHER" id="PTHR37256:SF1">
    <property type="entry name" value="MYB-LIKE PROTEIN A"/>
    <property type="match status" value="1"/>
</dbReference>
<proteinExistence type="predicted"/>
<keyword evidence="2" id="KW-1185">Reference proteome</keyword>
<dbReference type="EMBL" id="JAYMYS010000008">
    <property type="protein sequence ID" value="KAK7383424.1"/>
    <property type="molecule type" value="Genomic_DNA"/>
</dbReference>